<dbReference type="STRING" id="289377.HL41_07785"/>
<dbReference type="GO" id="GO:0016779">
    <property type="term" value="F:nucleotidyltransferase activity"/>
    <property type="evidence" value="ECO:0007669"/>
    <property type="project" value="InterPro"/>
</dbReference>
<dbReference type="PaxDb" id="289377-HL41_07785"/>
<evidence type="ECO:0000313" key="3">
    <source>
        <dbReference type="Proteomes" id="UP000028481"/>
    </source>
</evidence>
<keyword evidence="3" id="KW-1185">Reference proteome</keyword>
<dbReference type="Pfam" id="PF01909">
    <property type="entry name" value="NTP_transf_2"/>
    <property type="match status" value="1"/>
</dbReference>
<dbReference type="AlphaFoldDB" id="A0A075WU71"/>
<evidence type="ECO:0000313" key="2">
    <source>
        <dbReference type="EMBL" id="AIH04804.1"/>
    </source>
</evidence>
<dbReference type="PANTHER" id="PTHR33933">
    <property type="entry name" value="NUCLEOTIDYLTRANSFERASE"/>
    <property type="match status" value="1"/>
</dbReference>
<evidence type="ECO:0000259" key="1">
    <source>
        <dbReference type="Pfam" id="PF01909"/>
    </source>
</evidence>
<organism evidence="2 3">
    <name type="scientific">Thermodesulfobacterium commune DSM 2178</name>
    <dbReference type="NCBI Taxonomy" id="289377"/>
    <lineage>
        <taxon>Bacteria</taxon>
        <taxon>Pseudomonadati</taxon>
        <taxon>Thermodesulfobacteriota</taxon>
        <taxon>Thermodesulfobacteria</taxon>
        <taxon>Thermodesulfobacteriales</taxon>
        <taxon>Thermodesulfobacteriaceae</taxon>
        <taxon>Thermodesulfobacterium</taxon>
    </lineage>
</organism>
<feature type="domain" description="Polymerase nucleotidyl transferase" evidence="1">
    <location>
        <begin position="10"/>
        <end position="80"/>
    </location>
</feature>
<accession>A0A075WU71</accession>
<dbReference type="HOGENOM" id="CLU_130257_3_3_0"/>
<name>A0A075WU71_9BACT</name>
<dbReference type="PANTHER" id="PTHR33933:SF3">
    <property type="entry name" value="PROTEIN ADENYLYLTRANSFERASE MJ0604-RELATED"/>
    <property type="match status" value="1"/>
</dbReference>
<dbReference type="KEGG" id="tcm:HL41_07785"/>
<sequence>MAEDIIKEVINETLKAYNLEGEKIILFGSRARGTQRKDSDWDILVVVKQPVAKETKQKLFKEITERLSYYLIPCDVIIKSVKDLEFYKNFYGTVTYEALKEGHS</sequence>
<dbReference type="Proteomes" id="UP000028481">
    <property type="component" value="Chromosome"/>
</dbReference>
<dbReference type="SUPFAM" id="SSF81301">
    <property type="entry name" value="Nucleotidyltransferase"/>
    <property type="match status" value="1"/>
</dbReference>
<dbReference type="EMBL" id="CP008796">
    <property type="protein sequence ID" value="AIH04804.1"/>
    <property type="molecule type" value="Genomic_DNA"/>
</dbReference>
<dbReference type="InterPro" id="IPR043519">
    <property type="entry name" value="NT_sf"/>
</dbReference>
<dbReference type="InterPro" id="IPR052548">
    <property type="entry name" value="Type_VII_TA_antitoxin"/>
</dbReference>
<dbReference type="eggNOG" id="COG1669">
    <property type="taxonomic scope" value="Bacteria"/>
</dbReference>
<reference evidence="2 3" key="1">
    <citation type="journal article" date="2015" name="Genome Announc.">
        <title>Genome Sequence of a Sulfate-Reducing Thermophilic Bacterium, Thermodesulfobacterium commune DSM 2178T (Phylum Thermodesulfobacteria).</title>
        <authorList>
            <person name="Bhatnagar S."/>
            <person name="Badger J.H."/>
            <person name="Madupu R."/>
            <person name="Khouri H.M."/>
            <person name="O'Connor E.M."/>
            <person name="Robb F.T."/>
            <person name="Ward N.L."/>
            <person name="Eisen J.A."/>
        </authorList>
    </citation>
    <scope>NUCLEOTIDE SEQUENCE [LARGE SCALE GENOMIC DNA]</scope>
    <source>
        <strain evidence="2 3">DSM 2178</strain>
    </source>
</reference>
<dbReference type="Gene3D" id="3.30.460.10">
    <property type="entry name" value="Beta Polymerase, domain 2"/>
    <property type="match status" value="1"/>
</dbReference>
<protein>
    <recommendedName>
        <fullName evidence="1">Polymerase nucleotidyl transferase domain-containing protein</fullName>
    </recommendedName>
</protein>
<dbReference type="CDD" id="cd05403">
    <property type="entry name" value="NT_KNTase_like"/>
    <property type="match status" value="1"/>
</dbReference>
<gene>
    <name evidence="2" type="ORF">HL41_07785</name>
</gene>
<dbReference type="InterPro" id="IPR002934">
    <property type="entry name" value="Polymerase_NTP_transf_dom"/>
</dbReference>
<proteinExistence type="predicted"/>